<evidence type="ECO:0000313" key="2">
    <source>
        <dbReference type="EMBL" id="KAF6021440.1"/>
    </source>
</evidence>
<dbReference type="Pfam" id="PF00501">
    <property type="entry name" value="AMP-binding"/>
    <property type="match status" value="1"/>
</dbReference>
<evidence type="ECO:0000259" key="1">
    <source>
        <dbReference type="Pfam" id="PF00501"/>
    </source>
</evidence>
<gene>
    <name evidence="2" type="ORF">EB796_020253</name>
</gene>
<proteinExistence type="predicted"/>
<feature type="domain" description="AMP-dependent synthetase/ligase" evidence="1">
    <location>
        <begin position="40"/>
        <end position="419"/>
    </location>
</feature>
<reference evidence="2" key="1">
    <citation type="submission" date="2020-06" db="EMBL/GenBank/DDBJ databases">
        <title>Draft genome of Bugula neritina, a colonial animal packing powerful symbionts and potential medicines.</title>
        <authorList>
            <person name="Rayko M."/>
        </authorList>
    </citation>
    <scope>NUCLEOTIDE SEQUENCE [LARGE SCALE GENOMIC DNA]</scope>
    <source>
        <strain evidence="2">Kwan_BN1</strain>
    </source>
</reference>
<comment type="caution">
    <text evidence="2">The sequence shown here is derived from an EMBL/GenBank/DDBJ whole genome shotgun (WGS) entry which is preliminary data.</text>
</comment>
<dbReference type="OrthoDB" id="10253869at2759"/>
<dbReference type="InterPro" id="IPR020845">
    <property type="entry name" value="AMP-binding_CS"/>
</dbReference>
<sequence>MLTESYYYDTRYPECKQTLCEMLEEIYLCDSGSHFTWVKPHIRMSHKELYEQSMAVAKGLLSLGLKRGDTVCSFGSQGPESMFMLIACASLGIKFCGTYLYAPVKKVLRTTITKVNPTAVLVGNSTSGNNQEHVFIEFCKVLEELAAEGLPKISHILYDSRVEGDDNCQILDGWISLTGIASSGPQSISNEILSKAKSILSKDEPFLYLCSSGSTGEPKIVLTSSRLFTNASNIARSRHNGVKKVSAISEVTEGDLRTIITAFRCLREKDDLVILHSSSSLNLDVVTDEIVSTIEKYRIEKVFLRSDYTAAIVNNKEFWQKYDLSCLTSFSVAGNLWSSEFKKKMQQVAPHSRDIYGGTEFLGAIESRLFSQLPSNRFMSVGKPAYNVEVKIIDENGAIAPVNAKGELCIRGWPLFLEYKDQPELTAKVKDKEGWLHTGDMVSMDECGYIYVYGRMSNAQRWKVASNVIYSISIETVLLKNPYIRSAVVLGTDNGHGHDINYVIEPVPDSGLTVEDVTNYAKENMMSSLEWPVRVFFYTSMQLPMTSGSRPKGFANRYNTRNRQ</sequence>
<dbReference type="PROSITE" id="PS00455">
    <property type="entry name" value="AMP_BINDING"/>
    <property type="match status" value="1"/>
</dbReference>
<dbReference type="PANTHER" id="PTHR24096">
    <property type="entry name" value="LONG-CHAIN-FATTY-ACID--COA LIGASE"/>
    <property type="match status" value="1"/>
</dbReference>
<accession>A0A7J7J5F9</accession>
<keyword evidence="3" id="KW-1185">Reference proteome</keyword>
<dbReference type="Gene3D" id="3.40.50.12780">
    <property type="entry name" value="N-terminal domain of ligase-like"/>
    <property type="match status" value="1"/>
</dbReference>
<dbReference type="SUPFAM" id="SSF56801">
    <property type="entry name" value="Acetyl-CoA synthetase-like"/>
    <property type="match status" value="1"/>
</dbReference>
<evidence type="ECO:0000313" key="3">
    <source>
        <dbReference type="Proteomes" id="UP000593567"/>
    </source>
</evidence>
<dbReference type="InterPro" id="IPR042099">
    <property type="entry name" value="ANL_N_sf"/>
</dbReference>
<dbReference type="AlphaFoldDB" id="A0A7J7J5F9"/>
<dbReference type="EMBL" id="VXIV02003037">
    <property type="protein sequence ID" value="KAF6021440.1"/>
    <property type="molecule type" value="Genomic_DNA"/>
</dbReference>
<name>A0A7J7J5F9_BUGNE</name>
<protein>
    <submittedName>
        <fullName evidence="2">YngI</fullName>
    </submittedName>
</protein>
<organism evidence="2 3">
    <name type="scientific">Bugula neritina</name>
    <name type="common">Brown bryozoan</name>
    <name type="synonym">Sertularia neritina</name>
    <dbReference type="NCBI Taxonomy" id="10212"/>
    <lineage>
        <taxon>Eukaryota</taxon>
        <taxon>Metazoa</taxon>
        <taxon>Spiralia</taxon>
        <taxon>Lophotrochozoa</taxon>
        <taxon>Bryozoa</taxon>
        <taxon>Gymnolaemata</taxon>
        <taxon>Cheilostomatida</taxon>
        <taxon>Flustrina</taxon>
        <taxon>Buguloidea</taxon>
        <taxon>Bugulidae</taxon>
        <taxon>Bugula</taxon>
    </lineage>
</organism>
<dbReference type="Proteomes" id="UP000593567">
    <property type="component" value="Unassembled WGS sequence"/>
</dbReference>
<dbReference type="InterPro" id="IPR000873">
    <property type="entry name" value="AMP-dep_synth/lig_dom"/>
</dbReference>